<dbReference type="STRING" id="300112.A0A4S2JRS1"/>
<sequence>MTSTADENAAKRARTKRKRRDDCPLETRAKMHKVTSEIYTENDRISEKLGSGSKSCLANNILDLQVTLNAYLNVQQLVSDAVTKFVFKCPSYMIEAEFTAGTLNYDSDDDLDVDRDREGVILIEHSVSTELSLVGLQVWRASLLLADYILSHPDSFRKQIILELGSGVGLTSIVASYLAKEVICTDINVGGILNLIKRNFLRNHTYVRSNYRIEEVNFLNLQWSKKLEERLQSANVVLAADVIYDDKITDGFVRTLMKLLHTKKKKTIYVALEKRYVFTVADLDTTAPMYEEFLRCVEKYKMNWSVDYINIDFPRYFKYDRVKHLVLMKIQNNARSVAYA</sequence>
<dbReference type="GO" id="GO:0005634">
    <property type="term" value="C:nucleus"/>
    <property type="evidence" value="ECO:0007669"/>
    <property type="project" value="TreeGrafter"/>
</dbReference>
<dbReference type="AlphaFoldDB" id="A0A4S2JRS1"/>
<dbReference type="CDD" id="cd02440">
    <property type="entry name" value="AdoMet_MTases"/>
    <property type="match status" value="1"/>
</dbReference>
<dbReference type="EMBL" id="QBLH01003535">
    <property type="protein sequence ID" value="TGZ37497.1"/>
    <property type="molecule type" value="Genomic_DNA"/>
</dbReference>
<dbReference type="PANTHER" id="PTHR23108">
    <property type="entry name" value="METHYLTRANSFERASE-RELATED"/>
    <property type="match status" value="1"/>
</dbReference>
<dbReference type="GO" id="GO:0008276">
    <property type="term" value="F:protein methyltransferase activity"/>
    <property type="evidence" value="ECO:0007669"/>
    <property type="project" value="InterPro"/>
</dbReference>
<dbReference type="PANTHER" id="PTHR23108:SF0">
    <property type="entry name" value="METHYLTRANSFERASE-LIKE PROTEIN 22"/>
    <property type="match status" value="1"/>
</dbReference>
<dbReference type="Proteomes" id="UP000310200">
    <property type="component" value="Unassembled WGS sequence"/>
</dbReference>
<dbReference type="InterPro" id="IPR038899">
    <property type="entry name" value="METTL22"/>
</dbReference>
<proteinExistence type="predicted"/>
<evidence type="ECO:0000256" key="1">
    <source>
        <dbReference type="SAM" id="MobiDB-lite"/>
    </source>
</evidence>
<dbReference type="InterPro" id="IPR019410">
    <property type="entry name" value="Methyltransf_16"/>
</dbReference>
<gene>
    <name evidence="2" type="ORF">DBV15_04660</name>
</gene>
<keyword evidence="3" id="KW-1185">Reference proteome</keyword>
<comment type="caution">
    <text evidence="2">The sequence shown here is derived from an EMBL/GenBank/DDBJ whole genome shotgun (WGS) entry which is preliminary data.</text>
</comment>
<evidence type="ECO:0000313" key="2">
    <source>
        <dbReference type="EMBL" id="TGZ37497.1"/>
    </source>
</evidence>
<dbReference type="Gene3D" id="3.40.50.150">
    <property type="entry name" value="Vaccinia Virus protein VP39"/>
    <property type="match status" value="1"/>
</dbReference>
<dbReference type="InterPro" id="IPR029063">
    <property type="entry name" value="SAM-dependent_MTases_sf"/>
</dbReference>
<organism evidence="2 3">
    <name type="scientific">Temnothorax longispinosus</name>
    <dbReference type="NCBI Taxonomy" id="300112"/>
    <lineage>
        <taxon>Eukaryota</taxon>
        <taxon>Metazoa</taxon>
        <taxon>Ecdysozoa</taxon>
        <taxon>Arthropoda</taxon>
        <taxon>Hexapoda</taxon>
        <taxon>Insecta</taxon>
        <taxon>Pterygota</taxon>
        <taxon>Neoptera</taxon>
        <taxon>Endopterygota</taxon>
        <taxon>Hymenoptera</taxon>
        <taxon>Apocrita</taxon>
        <taxon>Aculeata</taxon>
        <taxon>Formicoidea</taxon>
        <taxon>Formicidae</taxon>
        <taxon>Myrmicinae</taxon>
        <taxon>Temnothorax</taxon>
    </lineage>
</organism>
<evidence type="ECO:0000313" key="3">
    <source>
        <dbReference type="Proteomes" id="UP000310200"/>
    </source>
</evidence>
<dbReference type="Pfam" id="PF10294">
    <property type="entry name" value="Methyltransf_16"/>
    <property type="match status" value="1"/>
</dbReference>
<protein>
    <recommendedName>
        <fullName evidence="4">Methyltransferase-like protein 22</fullName>
    </recommendedName>
</protein>
<accession>A0A4S2JRS1</accession>
<evidence type="ECO:0008006" key="4">
    <source>
        <dbReference type="Google" id="ProtNLM"/>
    </source>
</evidence>
<name>A0A4S2JRS1_9HYME</name>
<reference evidence="2 3" key="1">
    <citation type="journal article" date="2019" name="Philos. Trans. R. Soc. Lond., B, Biol. Sci.">
        <title>Ant behaviour and brain gene expression of defending hosts depend on the ecological success of the intruding social parasite.</title>
        <authorList>
            <person name="Kaur R."/>
            <person name="Stoldt M."/>
            <person name="Jongepier E."/>
            <person name="Feldmeyer B."/>
            <person name="Menzel F."/>
            <person name="Bornberg-Bauer E."/>
            <person name="Foitzik S."/>
        </authorList>
    </citation>
    <scope>NUCLEOTIDE SEQUENCE [LARGE SCALE GENOMIC DNA]</scope>
    <source>
        <tissue evidence="2">Whole body</tissue>
    </source>
</reference>
<dbReference type="SUPFAM" id="SSF53335">
    <property type="entry name" value="S-adenosyl-L-methionine-dependent methyltransferases"/>
    <property type="match status" value="1"/>
</dbReference>
<feature type="region of interest" description="Disordered" evidence="1">
    <location>
        <begin position="1"/>
        <end position="23"/>
    </location>
</feature>